<dbReference type="Proteomes" id="UP000054350">
    <property type="component" value="Unassembled WGS sequence"/>
</dbReference>
<feature type="region of interest" description="Disordered" evidence="1">
    <location>
        <begin position="1"/>
        <end position="39"/>
    </location>
</feature>
<keyword evidence="3" id="KW-1185">Reference proteome</keyword>
<reference evidence="2 3" key="1">
    <citation type="submission" date="2009-11" db="EMBL/GenBank/DDBJ databases">
        <title>Annotation of Allomyces macrogynus ATCC 38327.</title>
        <authorList>
            <consortium name="The Broad Institute Genome Sequencing Platform"/>
            <person name="Russ C."/>
            <person name="Cuomo C."/>
            <person name="Burger G."/>
            <person name="Gray M.W."/>
            <person name="Holland P.W.H."/>
            <person name="King N."/>
            <person name="Lang F.B.F."/>
            <person name="Roger A.J."/>
            <person name="Ruiz-Trillo I."/>
            <person name="Young S.K."/>
            <person name="Zeng Q."/>
            <person name="Gargeya S."/>
            <person name="Fitzgerald M."/>
            <person name="Haas B."/>
            <person name="Abouelleil A."/>
            <person name="Alvarado L."/>
            <person name="Arachchi H.M."/>
            <person name="Berlin A."/>
            <person name="Chapman S.B."/>
            <person name="Gearin G."/>
            <person name="Goldberg J."/>
            <person name="Griggs A."/>
            <person name="Gujja S."/>
            <person name="Hansen M."/>
            <person name="Heiman D."/>
            <person name="Howarth C."/>
            <person name="Larimer J."/>
            <person name="Lui A."/>
            <person name="MacDonald P.J.P."/>
            <person name="McCowen C."/>
            <person name="Montmayeur A."/>
            <person name="Murphy C."/>
            <person name="Neiman D."/>
            <person name="Pearson M."/>
            <person name="Priest M."/>
            <person name="Roberts A."/>
            <person name="Saif S."/>
            <person name="Shea T."/>
            <person name="Sisk P."/>
            <person name="Stolte C."/>
            <person name="Sykes S."/>
            <person name="Wortman J."/>
            <person name="Nusbaum C."/>
            <person name="Birren B."/>
        </authorList>
    </citation>
    <scope>NUCLEOTIDE SEQUENCE [LARGE SCALE GENOMIC DNA]</scope>
    <source>
        <strain evidence="2 3">ATCC 38327</strain>
    </source>
</reference>
<gene>
    <name evidence="2" type="ORF">AMAG_10603</name>
</gene>
<evidence type="ECO:0000313" key="3">
    <source>
        <dbReference type="Proteomes" id="UP000054350"/>
    </source>
</evidence>
<evidence type="ECO:0000313" key="2">
    <source>
        <dbReference type="EMBL" id="KNE64938.1"/>
    </source>
</evidence>
<name>A0A0L0SQW8_ALLM3</name>
<dbReference type="VEuPathDB" id="FungiDB:AMAG_10603"/>
<reference evidence="3" key="2">
    <citation type="submission" date="2009-11" db="EMBL/GenBank/DDBJ databases">
        <title>The Genome Sequence of Allomyces macrogynus strain ATCC 38327.</title>
        <authorList>
            <consortium name="The Broad Institute Genome Sequencing Platform"/>
            <person name="Russ C."/>
            <person name="Cuomo C."/>
            <person name="Shea T."/>
            <person name="Young S.K."/>
            <person name="Zeng Q."/>
            <person name="Koehrsen M."/>
            <person name="Haas B."/>
            <person name="Borodovsky M."/>
            <person name="Guigo R."/>
            <person name="Alvarado L."/>
            <person name="Berlin A."/>
            <person name="Borenstein D."/>
            <person name="Chen Z."/>
            <person name="Engels R."/>
            <person name="Freedman E."/>
            <person name="Gellesch M."/>
            <person name="Goldberg J."/>
            <person name="Griggs A."/>
            <person name="Gujja S."/>
            <person name="Heiman D."/>
            <person name="Hepburn T."/>
            <person name="Howarth C."/>
            <person name="Jen D."/>
            <person name="Larson L."/>
            <person name="Lewis B."/>
            <person name="Mehta T."/>
            <person name="Park D."/>
            <person name="Pearson M."/>
            <person name="Roberts A."/>
            <person name="Saif S."/>
            <person name="Shenoy N."/>
            <person name="Sisk P."/>
            <person name="Stolte C."/>
            <person name="Sykes S."/>
            <person name="Walk T."/>
            <person name="White J."/>
            <person name="Yandava C."/>
            <person name="Burger G."/>
            <person name="Gray M.W."/>
            <person name="Holland P.W.H."/>
            <person name="King N."/>
            <person name="Lang F.B.F."/>
            <person name="Roger A.J."/>
            <person name="Ruiz-Trillo I."/>
            <person name="Lander E."/>
            <person name="Nusbaum C."/>
        </authorList>
    </citation>
    <scope>NUCLEOTIDE SEQUENCE [LARGE SCALE GENOMIC DNA]</scope>
    <source>
        <strain evidence="3">ATCC 38327</strain>
    </source>
</reference>
<sequence length="681" mass="73206">MATNTITLPSASSSSESAAPPPKYGAAEPATAPPAADPDPLVLAKKGLAAGANFEEAPLPVSMTTIRVLISGDGDSPADLASNTIDWIAGGQYIGEPMTYPLPHCDDNAAVQLYTCQVKKSTFALREPGSNDAPKSLAELVKETESASRLFGIKSDKLELVQVKDKDSKDELVTVEFLLFPQPAVLLALKNSHPYAYLDVLFAILRLAYRADGALYGLFFVTDFQVGQNEHTLTMFVDQFASLCPNLAYIMINYEPRTVIMDGGSYLNVSDRIAPIQALLDARGVQFTAIPATTTMPLVDRPPRLAFYYQQLALVIDILINFKRLGLAVSAHTAKLPKMTALEMWIPALLDLLQAGSKLLDEKHQILQLRRDAIAKKIKEYDQRIAECTETMATADAALARQSQLKVYMPGVMVVLVGITSVAANHFGPVVTVMAVCMLAAGAVGLMQASESKAQQLRVASDEAKNRLPELTAGKTRVEHMMPAATVNIKAIAKCLDMLKSVRDACPTGNDVSVAALIPTRDALIKLCSRAVADLPMRDEDLAELGAAFLRTTGDDAGQVRDLLISLAAQVKKPRDESSAHTGSEPAAARPAVIAMPALFNPNAEQKVRVAAQGPPVPNVHYASAALEQYVKLYNWDLDQLQPPGPELPAIEPNNDLPPDLDAGTDLMDLDLQIGLANLQV</sequence>
<dbReference type="AlphaFoldDB" id="A0A0L0SQW8"/>
<proteinExistence type="predicted"/>
<protein>
    <submittedName>
        <fullName evidence="2">Uncharacterized protein</fullName>
    </submittedName>
</protein>
<feature type="compositionally biased region" description="Low complexity" evidence="1">
    <location>
        <begin position="9"/>
        <end position="18"/>
    </location>
</feature>
<evidence type="ECO:0000256" key="1">
    <source>
        <dbReference type="SAM" id="MobiDB-lite"/>
    </source>
</evidence>
<accession>A0A0L0SQW8</accession>
<dbReference type="EMBL" id="GG745346">
    <property type="protein sequence ID" value="KNE64938.1"/>
    <property type="molecule type" value="Genomic_DNA"/>
</dbReference>
<organism evidence="2 3">
    <name type="scientific">Allomyces macrogynus (strain ATCC 38327)</name>
    <name type="common">Allomyces javanicus var. macrogynus</name>
    <dbReference type="NCBI Taxonomy" id="578462"/>
    <lineage>
        <taxon>Eukaryota</taxon>
        <taxon>Fungi</taxon>
        <taxon>Fungi incertae sedis</taxon>
        <taxon>Blastocladiomycota</taxon>
        <taxon>Blastocladiomycetes</taxon>
        <taxon>Blastocladiales</taxon>
        <taxon>Blastocladiaceae</taxon>
        <taxon>Allomyces</taxon>
    </lineage>
</organism>